<organism evidence="2 3">
    <name type="scientific">Magnetofaba australis IT-1</name>
    <dbReference type="NCBI Taxonomy" id="1434232"/>
    <lineage>
        <taxon>Bacteria</taxon>
        <taxon>Pseudomonadati</taxon>
        <taxon>Pseudomonadota</taxon>
        <taxon>Magnetococcia</taxon>
        <taxon>Magnetococcales</taxon>
        <taxon>Magnetococcaceae</taxon>
        <taxon>Magnetofaba</taxon>
    </lineage>
</organism>
<keyword evidence="3" id="KW-1185">Reference proteome</keyword>
<dbReference type="AlphaFoldDB" id="A0A1Y2K4M6"/>
<feature type="region of interest" description="Disordered" evidence="1">
    <location>
        <begin position="1"/>
        <end position="25"/>
    </location>
</feature>
<accession>A0A1Y2K4M6</accession>
<proteinExistence type="predicted"/>
<dbReference type="Proteomes" id="UP000194003">
    <property type="component" value="Unassembled WGS sequence"/>
</dbReference>
<name>A0A1Y2K4M6_9PROT</name>
<protein>
    <submittedName>
        <fullName evidence="2">Uncharacterized protein</fullName>
    </submittedName>
</protein>
<evidence type="ECO:0000256" key="1">
    <source>
        <dbReference type="SAM" id="MobiDB-lite"/>
    </source>
</evidence>
<reference evidence="2 3" key="1">
    <citation type="journal article" date="2016" name="BMC Genomics">
        <title>Combined genomic and structural analyses of a cultured magnetotactic bacterium reveals its niche adaptation to a dynamic environment.</title>
        <authorList>
            <person name="Araujo A.C."/>
            <person name="Morillo V."/>
            <person name="Cypriano J."/>
            <person name="Teixeira L.C."/>
            <person name="Leao P."/>
            <person name="Lyra S."/>
            <person name="Almeida L.G."/>
            <person name="Bazylinski D.A."/>
            <person name="Vasconcellos A.T."/>
            <person name="Abreu F."/>
            <person name="Lins U."/>
        </authorList>
    </citation>
    <scope>NUCLEOTIDE SEQUENCE [LARGE SCALE GENOMIC DNA]</scope>
    <source>
        <strain evidence="2 3">IT-1</strain>
    </source>
</reference>
<dbReference type="EMBL" id="LVJN01000019">
    <property type="protein sequence ID" value="OSM03923.1"/>
    <property type="molecule type" value="Genomic_DNA"/>
</dbReference>
<evidence type="ECO:0000313" key="3">
    <source>
        <dbReference type="Proteomes" id="UP000194003"/>
    </source>
</evidence>
<sequence>MSLSGPRSVSRARRQQRPQQAAMAQESWDLVRQELGHATRELESLDAQMRQNGRRGRGVQGVNAPHRAEVAALIRAMRELSGMLS</sequence>
<comment type="caution">
    <text evidence="2">The sequence shown here is derived from an EMBL/GenBank/DDBJ whole genome shotgun (WGS) entry which is preliminary data.</text>
</comment>
<gene>
    <name evidence="2" type="ORF">MAIT1_01045</name>
</gene>
<evidence type="ECO:0000313" key="2">
    <source>
        <dbReference type="EMBL" id="OSM03923.1"/>
    </source>
</evidence>